<reference evidence="7 8" key="1">
    <citation type="submission" date="2019-05" db="EMBL/GenBank/DDBJ databases">
        <title>Draft Whole-Genome sequence of the green sulfur bacterium Chlorobaculum thiosulfatiphilum DSM 249.</title>
        <authorList>
            <person name="Meyer T.E."/>
            <person name="Kyndt J.A."/>
        </authorList>
    </citation>
    <scope>NUCLEOTIDE SEQUENCE [LARGE SCALE GENOMIC DNA]</scope>
    <source>
        <strain evidence="7 8">DSM 249</strain>
    </source>
</reference>
<organism evidence="7 8">
    <name type="scientific">Chlorobaculum thiosulfatiphilum</name>
    <name type="common">Chlorobium limicola f.sp. thiosulfatophilum</name>
    <dbReference type="NCBI Taxonomy" id="115852"/>
    <lineage>
        <taxon>Bacteria</taxon>
        <taxon>Pseudomonadati</taxon>
        <taxon>Chlorobiota</taxon>
        <taxon>Chlorobiia</taxon>
        <taxon>Chlorobiales</taxon>
        <taxon>Chlorobiaceae</taxon>
        <taxon>Chlorobaculum</taxon>
    </lineage>
</organism>
<evidence type="ECO:0000256" key="2">
    <source>
        <dbReference type="ARBA" id="ARBA00022692"/>
    </source>
</evidence>
<evidence type="ECO:0000256" key="4">
    <source>
        <dbReference type="ARBA" id="ARBA00023136"/>
    </source>
</evidence>
<feature type="transmembrane region" description="Helical" evidence="5">
    <location>
        <begin position="20"/>
        <end position="42"/>
    </location>
</feature>
<dbReference type="GO" id="GO:0071470">
    <property type="term" value="P:cellular response to osmotic stress"/>
    <property type="evidence" value="ECO:0007669"/>
    <property type="project" value="InterPro"/>
</dbReference>
<dbReference type="PANTHER" id="PTHR30414">
    <property type="entry name" value="MINICONDUCTANCE MECHANOSENSITIVE CHANNEL YBDG"/>
    <property type="match status" value="1"/>
</dbReference>
<dbReference type="GO" id="GO:0005886">
    <property type="term" value="C:plasma membrane"/>
    <property type="evidence" value="ECO:0007669"/>
    <property type="project" value="TreeGrafter"/>
</dbReference>
<evidence type="ECO:0000313" key="7">
    <source>
        <dbReference type="EMBL" id="TNJ38808.1"/>
    </source>
</evidence>
<dbReference type="RefSeq" id="WP_139457034.1">
    <property type="nucleotide sequence ID" value="NZ_VDCH01000013.1"/>
</dbReference>
<keyword evidence="4 5" id="KW-0472">Membrane</keyword>
<evidence type="ECO:0000256" key="3">
    <source>
        <dbReference type="ARBA" id="ARBA00022989"/>
    </source>
</evidence>
<feature type="domain" description="Mechanosensitive ion channel MscS" evidence="6">
    <location>
        <begin position="187"/>
        <end position="255"/>
    </location>
</feature>
<keyword evidence="2 5" id="KW-0812">Transmembrane</keyword>
<comment type="caution">
    <text evidence="7">The sequence shown here is derived from an EMBL/GenBank/DDBJ whole genome shotgun (WGS) entry which is preliminary data.</text>
</comment>
<protein>
    <submittedName>
        <fullName evidence="7">Mechanosensitive ion channel family protein</fullName>
    </submittedName>
</protein>
<feature type="transmembrane region" description="Helical" evidence="5">
    <location>
        <begin position="105"/>
        <end position="125"/>
    </location>
</feature>
<dbReference type="GO" id="GO:0008381">
    <property type="term" value="F:mechanosensitive monoatomic ion channel activity"/>
    <property type="evidence" value="ECO:0007669"/>
    <property type="project" value="InterPro"/>
</dbReference>
<dbReference type="InterPro" id="IPR023408">
    <property type="entry name" value="MscS_beta-dom_sf"/>
</dbReference>
<gene>
    <name evidence="7" type="ORF">FGF66_07445</name>
</gene>
<name>A0A5C4S6K2_CHLTI</name>
<dbReference type="EMBL" id="VDCH01000013">
    <property type="protein sequence ID" value="TNJ38808.1"/>
    <property type="molecule type" value="Genomic_DNA"/>
</dbReference>
<dbReference type="Gene3D" id="2.30.30.60">
    <property type="match status" value="1"/>
</dbReference>
<dbReference type="PANTHER" id="PTHR30414:SF0">
    <property type="entry name" value="MINICONDUCTANCE MECHANOSENSITIVE CHANNEL YBDG"/>
    <property type="match status" value="1"/>
</dbReference>
<evidence type="ECO:0000256" key="5">
    <source>
        <dbReference type="SAM" id="Phobius"/>
    </source>
</evidence>
<feature type="transmembrane region" description="Helical" evidence="5">
    <location>
        <begin position="168"/>
        <end position="185"/>
    </location>
</feature>
<evidence type="ECO:0000313" key="8">
    <source>
        <dbReference type="Proteomes" id="UP000308271"/>
    </source>
</evidence>
<keyword evidence="3 5" id="KW-1133">Transmembrane helix</keyword>
<comment type="subcellular location">
    <subcellularLocation>
        <location evidence="1">Membrane</location>
    </subcellularLocation>
</comment>
<dbReference type="Proteomes" id="UP000308271">
    <property type="component" value="Unassembled WGS sequence"/>
</dbReference>
<keyword evidence="8" id="KW-1185">Reference proteome</keyword>
<sequence>MLDSLLRYIESFKIDHAIAMPLATLLAVLAAVLLIAAVEVITKKVLLRFIHRFASRTATNLDDLMVSHGVFDWIARLVPPLLAYRMAAPVLKFYPAATPLVNDSLVIYFAVVVILLALSVLDVLYQFYSGHPVGKKLPIKSIIQVFKTVVLSIGVVVVISRLMGQSPVVFISGIGAFTAVLLLIFKDSILGLVAGIQLSTNDLVRIGDWITMPKYGADGDVIDISLVTVSVQNFDKTIVVLPAYTLISEGFKNWRGMQESGGRRIKRSFNIDMQSIRFLDGELMKKIESVQLLKPYLRERLDEIASYNRAVGVDERSPVNGRRLTNLGTFRAYLQAYVHSLARINTGMTIIIRYLQPDAFGLPCEIYCFTKTKDWAEYEGVQSDIFDHVFAVLPCFELKAYQLQGAVVPQPPAVTA</sequence>
<dbReference type="OrthoDB" id="9775207at2"/>
<dbReference type="SUPFAM" id="SSF50182">
    <property type="entry name" value="Sm-like ribonucleoproteins"/>
    <property type="match status" value="1"/>
</dbReference>
<dbReference type="AlphaFoldDB" id="A0A5C4S6K2"/>
<dbReference type="Pfam" id="PF00924">
    <property type="entry name" value="MS_channel_2nd"/>
    <property type="match status" value="1"/>
</dbReference>
<evidence type="ECO:0000259" key="6">
    <source>
        <dbReference type="Pfam" id="PF00924"/>
    </source>
</evidence>
<proteinExistence type="predicted"/>
<dbReference type="InterPro" id="IPR010920">
    <property type="entry name" value="LSM_dom_sf"/>
</dbReference>
<evidence type="ECO:0000256" key="1">
    <source>
        <dbReference type="ARBA" id="ARBA00004370"/>
    </source>
</evidence>
<accession>A0A5C4S6K2</accession>
<dbReference type="InterPro" id="IPR006685">
    <property type="entry name" value="MscS_channel_2nd"/>
</dbReference>
<dbReference type="InterPro" id="IPR030192">
    <property type="entry name" value="YbdG"/>
</dbReference>
<feature type="transmembrane region" description="Helical" evidence="5">
    <location>
        <begin position="145"/>
        <end position="162"/>
    </location>
</feature>